<dbReference type="AlphaFoldDB" id="F0WUG6"/>
<reference evidence="1" key="2">
    <citation type="submission" date="2011-02" db="EMBL/GenBank/DDBJ databases">
        <authorList>
            <person name="MacLean D."/>
        </authorList>
    </citation>
    <scope>NUCLEOTIDE SEQUENCE</scope>
</reference>
<evidence type="ECO:0000313" key="1">
    <source>
        <dbReference type="EMBL" id="CCA25046.1"/>
    </source>
</evidence>
<reference evidence="1" key="1">
    <citation type="journal article" date="2011" name="PLoS Biol.">
        <title>Gene gain and loss during evolution of obligate parasitism in the white rust pathogen of Arabidopsis thaliana.</title>
        <authorList>
            <person name="Kemen E."/>
            <person name="Gardiner A."/>
            <person name="Schultz-Larsen T."/>
            <person name="Kemen A.C."/>
            <person name="Balmuth A.L."/>
            <person name="Robert-Seilaniantz A."/>
            <person name="Bailey K."/>
            <person name="Holub E."/>
            <person name="Studholme D.J."/>
            <person name="Maclean D."/>
            <person name="Jones J.D."/>
        </authorList>
    </citation>
    <scope>NUCLEOTIDE SEQUENCE</scope>
</reference>
<protein>
    <submittedName>
        <fullName evidence="1">AlNc14C272G9979 protein</fullName>
    </submittedName>
</protein>
<sequence length="89" mass="10248">MAIPFPSKLCMHSNSSLVHPCNLCRVIVSLLIELKPNSFIQKILMYTHGSTIRTYFHEKTVSLRYIDAMVISFIEIRDKSVAHGPRHHK</sequence>
<accession>F0WUG6</accession>
<dbReference type="EMBL" id="FR824317">
    <property type="protein sequence ID" value="CCA25046.1"/>
    <property type="molecule type" value="Genomic_DNA"/>
</dbReference>
<dbReference type="HOGENOM" id="CLU_2459375_0_0_1"/>
<organism evidence="1">
    <name type="scientific">Albugo laibachii Nc14</name>
    <dbReference type="NCBI Taxonomy" id="890382"/>
    <lineage>
        <taxon>Eukaryota</taxon>
        <taxon>Sar</taxon>
        <taxon>Stramenopiles</taxon>
        <taxon>Oomycota</taxon>
        <taxon>Peronosporomycetes</taxon>
        <taxon>Albuginales</taxon>
        <taxon>Albuginaceae</taxon>
        <taxon>Albugo</taxon>
    </lineage>
</organism>
<gene>
    <name evidence="1" type="primary">AlNc14C272G9979</name>
    <name evidence="1" type="ORF">ALNC14_111900</name>
</gene>
<proteinExistence type="predicted"/>
<name>F0WUG6_9STRA</name>